<dbReference type="Proteomes" id="UP000017396">
    <property type="component" value="Chromosome"/>
</dbReference>
<evidence type="ECO:0000313" key="3">
    <source>
        <dbReference type="Proteomes" id="UP000017396"/>
    </source>
</evidence>
<feature type="compositionally biased region" description="Basic and acidic residues" evidence="1">
    <location>
        <begin position="349"/>
        <end position="364"/>
    </location>
</feature>
<feature type="region of interest" description="Disordered" evidence="1">
    <location>
        <begin position="344"/>
        <end position="364"/>
    </location>
</feature>
<dbReference type="AlphaFoldDB" id="U5QG63"/>
<accession>U5QG63</accession>
<protein>
    <submittedName>
        <fullName evidence="2">Uncharacterized protein</fullName>
    </submittedName>
</protein>
<dbReference type="EMBL" id="CP003587">
    <property type="protein sequence ID" value="AGY57952.1"/>
    <property type="molecule type" value="Genomic_DNA"/>
</dbReference>
<evidence type="ECO:0000256" key="1">
    <source>
        <dbReference type="SAM" id="MobiDB-lite"/>
    </source>
</evidence>
<organism evidence="2 3">
    <name type="scientific">Gloeobacter kilaueensis (strain ATCC BAA-2537 / CCAP 1431/1 / ULC 316 / JS1)</name>
    <dbReference type="NCBI Taxonomy" id="1183438"/>
    <lineage>
        <taxon>Bacteria</taxon>
        <taxon>Bacillati</taxon>
        <taxon>Cyanobacteriota</taxon>
        <taxon>Cyanophyceae</taxon>
        <taxon>Gloeobacterales</taxon>
        <taxon>Gloeobacteraceae</taxon>
        <taxon>Gloeobacter</taxon>
    </lineage>
</organism>
<evidence type="ECO:0000313" key="2">
    <source>
        <dbReference type="EMBL" id="AGY57952.1"/>
    </source>
</evidence>
<proteinExistence type="predicted"/>
<dbReference type="KEGG" id="glj:GKIL_1706"/>
<gene>
    <name evidence="2" type="ORF">GKIL_1706</name>
</gene>
<name>U5QG63_GLOK1</name>
<keyword evidence="3" id="KW-1185">Reference proteome</keyword>
<reference evidence="2 3" key="1">
    <citation type="journal article" date="2013" name="PLoS ONE">
        <title>Cultivation and Complete Genome Sequencing of Gloeobacter kilaueensis sp. nov., from a Lava Cave in Kilauea Caldera, Hawai'i.</title>
        <authorList>
            <person name="Saw J.H."/>
            <person name="Schatz M."/>
            <person name="Brown M.V."/>
            <person name="Kunkel D.D."/>
            <person name="Foster J.S."/>
            <person name="Shick H."/>
            <person name="Christensen S."/>
            <person name="Hou S."/>
            <person name="Wan X."/>
            <person name="Donachie S.P."/>
        </authorList>
    </citation>
    <scope>NUCLEOTIDE SEQUENCE [LARGE SCALE GENOMIC DNA]</scope>
    <source>
        <strain evidence="3">JS</strain>
    </source>
</reference>
<sequence length="385" mass="43840">MLPQIKFSSRFPIPILKVTLSLLIKARALILAFFCINIFSYSLLSKEVLAVQITNQSLAALREQIRPWANKYRCEGITPTKTPAQCNSPSTGSGDADSILFSGILYYSGEKWAGQNIENSKDGEGGMWRSPQRLRARVGEWGINRFSQDQMLGVLLYLVAQKKYGNPNKAREFADHWSSWMENHLSQSRFALCPWDLTSLVSLDACTLDDISVDEFGAPFKIPLAIKGRGAMVRRVFDYVDAHSPVRRSGFRRIRLGDGKDVSDYIEYLNLLCKYSSTGGKYNCHFAQVASLILQEMGDDRRIKVDPEFLQNPFALWVNNGRKQTGQIRELVYNRCSAAHQTHAANPNRRHDQWTWERSDKDKDSPVWEKSFGWDCIAMINLLVK</sequence>
<dbReference type="HOGENOM" id="CLU_786807_0_0_3"/>